<reference evidence="1 2" key="1">
    <citation type="submission" date="2018-02" db="EMBL/GenBank/DDBJ databases">
        <title>Comparative genomes isolates from brazilian mangrove.</title>
        <authorList>
            <person name="Araujo J.E."/>
            <person name="Taketani R.G."/>
            <person name="Silva M.C.P."/>
            <person name="Loureco M.V."/>
            <person name="Andreote F.D."/>
        </authorList>
    </citation>
    <scope>NUCLEOTIDE SEQUENCE [LARGE SCALE GENOMIC DNA]</scope>
    <source>
        <strain evidence="1 2">NAP PRIS-MGV</strain>
    </source>
</reference>
<gene>
    <name evidence="1" type="ORF">C5Y98_00565</name>
</gene>
<dbReference type="Proteomes" id="UP000239388">
    <property type="component" value="Unassembled WGS sequence"/>
</dbReference>
<comment type="caution">
    <text evidence="1">The sequence shown here is derived from an EMBL/GenBank/DDBJ whole genome shotgun (WGS) entry which is preliminary data.</text>
</comment>
<dbReference type="EMBL" id="PUIB01000001">
    <property type="protein sequence ID" value="PQO43437.1"/>
    <property type="molecule type" value="Genomic_DNA"/>
</dbReference>
<dbReference type="AlphaFoldDB" id="A0A2S8GG36"/>
<evidence type="ECO:0000313" key="1">
    <source>
        <dbReference type="EMBL" id="PQO43437.1"/>
    </source>
</evidence>
<dbReference type="OrthoDB" id="796912at2"/>
<evidence type="ECO:0000313" key="2">
    <source>
        <dbReference type="Proteomes" id="UP000239388"/>
    </source>
</evidence>
<dbReference type="RefSeq" id="WP_105350546.1">
    <property type="nucleotide sequence ID" value="NZ_PUIB01000001.1"/>
</dbReference>
<accession>A0A2S8GG36</accession>
<proteinExistence type="predicted"/>
<name>A0A2S8GG36_9BACT</name>
<sequence>MIPLDDARWGQYRDALGDTFECGLMLRELLSIGPSEAIWDQCWNRLVYQDAIGEVSYAAVPYLANFVAQSAVIDWNALALISAVELARPTGPDVPPELADAYFAAIDSLPALLGNHPSRDWDELTARCAASCIALARGQRQLGLLYAEMSAAEGAEWLDSQGE</sequence>
<organism evidence="1 2">
    <name type="scientific">Blastopirellula marina</name>
    <dbReference type="NCBI Taxonomy" id="124"/>
    <lineage>
        <taxon>Bacteria</taxon>
        <taxon>Pseudomonadati</taxon>
        <taxon>Planctomycetota</taxon>
        <taxon>Planctomycetia</taxon>
        <taxon>Pirellulales</taxon>
        <taxon>Pirellulaceae</taxon>
        <taxon>Blastopirellula</taxon>
    </lineage>
</organism>
<protein>
    <submittedName>
        <fullName evidence="1">Uncharacterized protein</fullName>
    </submittedName>
</protein>